<dbReference type="AlphaFoldDB" id="A0A447IK93"/>
<gene>
    <name evidence="1" type="ORF">PARHAE_01091</name>
</gene>
<accession>A0A447IK93</accession>
<sequence>MCLMKTPKTPAPAPIAAFDNTESIRSADLEARLRRRRAGAAANVLTSASGIPHTPTLGGVAQ</sequence>
<dbReference type="EMBL" id="UZWE01000024">
    <property type="protein sequence ID" value="VDS07911.1"/>
    <property type="molecule type" value="Genomic_DNA"/>
</dbReference>
<reference evidence="1 2" key="1">
    <citation type="submission" date="2018-12" db="EMBL/GenBank/DDBJ databases">
        <authorList>
            <person name="Criscuolo A."/>
        </authorList>
    </citation>
    <scope>NUCLEOTIDE SEQUENCE [LARGE SCALE GENOMIC DNA]</scope>
    <source>
        <strain evidence="1">ACIP1116241</strain>
    </source>
</reference>
<proteinExistence type="predicted"/>
<protein>
    <submittedName>
        <fullName evidence="1">Uncharacterized protein</fullName>
    </submittedName>
</protein>
<keyword evidence="2" id="KW-1185">Reference proteome</keyword>
<organism evidence="1 2">
    <name type="scientific">Paracoccus haematequi</name>
    <dbReference type="NCBI Taxonomy" id="2491866"/>
    <lineage>
        <taxon>Bacteria</taxon>
        <taxon>Pseudomonadati</taxon>
        <taxon>Pseudomonadota</taxon>
        <taxon>Alphaproteobacteria</taxon>
        <taxon>Rhodobacterales</taxon>
        <taxon>Paracoccaceae</taxon>
        <taxon>Paracoccus</taxon>
    </lineage>
</organism>
<name>A0A447IK93_9RHOB</name>
<evidence type="ECO:0000313" key="2">
    <source>
        <dbReference type="Proteomes" id="UP000270743"/>
    </source>
</evidence>
<dbReference type="Proteomes" id="UP000270743">
    <property type="component" value="Unassembled WGS sequence"/>
</dbReference>
<evidence type="ECO:0000313" key="1">
    <source>
        <dbReference type="EMBL" id="VDS07911.1"/>
    </source>
</evidence>